<evidence type="ECO:0000313" key="2">
    <source>
        <dbReference type="Proteomes" id="UP001175228"/>
    </source>
</evidence>
<organism evidence="1 2">
    <name type="scientific">Armillaria luteobubalina</name>
    <dbReference type="NCBI Taxonomy" id="153913"/>
    <lineage>
        <taxon>Eukaryota</taxon>
        <taxon>Fungi</taxon>
        <taxon>Dikarya</taxon>
        <taxon>Basidiomycota</taxon>
        <taxon>Agaricomycotina</taxon>
        <taxon>Agaricomycetes</taxon>
        <taxon>Agaricomycetidae</taxon>
        <taxon>Agaricales</taxon>
        <taxon>Marasmiineae</taxon>
        <taxon>Physalacriaceae</taxon>
        <taxon>Armillaria</taxon>
    </lineage>
</organism>
<reference evidence="1" key="1">
    <citation type="submission" date="2023-06" db="EMBL/GenBank/DDBJ databases">
        <authorList>
            <consortium name="Lawrence Berkeley National Laboratory"/>
            <person name="Ahrendt S."/>
            <person name="Sahu N."/>
            <person name="Indic B."/>
            <person name="Wong-Bajracharya J."/>
            <person name="Merenyi Z."/>
            <person name="Ke H.-M."/>
            <person name="Monk M."/>
            <person name="Kocsube S."/>
            <person name="Drula E."/>
            <person name="Lipzen A."/>
            <person name="Balint B."/>
            <person name="Henrissat B."/>
            <person name="Andreopoulos B."/>
            <person name="Martin F.M."/>
            <person name="Harder C.B."/>
            <person name="Rigling D."/>
            <person name="Ford K.L."/>
            <person name="Foster G.D."/>
            <person name="Pangilinan J."/>
            <person name="Papanicolaou A."/>
            <person name="Barry K."/>
            <person name="LaButti K."/>
            <person name="Viragh M."/>
            <person name="Koriabine M."/>
            <person name="Yan M."/>
            <person name="Riley R."/>
            <person name="Champramary S."/>
            <person name="Plett K.L."/>
            <person name="Tsai I.J."/>
            <person name="Slot J."/>
            <person name="Sipos G."/>
            <person name="Plett J."/>
            <person name="Nagy L.G."/>
            <person name="Grigoriev I.V."/>
        </authorList>
    </citation>
    <scope>NUCLEOTIDE SEQUENCE</scope>
    <source>
        <strain evidence="1">HWK02</strain>
    </source>
</reference>
<evidence type="ECO:0000313" key="1">
    <source>
        <dbReference type="EMBL" id="KAK0471342.1"/>
    </source>
</evidence>
<name>A0AA39TVK6_9AGAR</name>
<dbReference type="EMBL" id="JAUEPU010000362">
    <property type="protein sequence ID" value="KAK0471342.1"/>
    <property type="molecule type" value="Genomic_DNA"/>
</dbReference>
<accession>A0AA39TVK6</accession>
<gene>
    <name evidence="1" type="ORF">EDD18DRAFT_1119578</name>
</gene>
<keyword evidence="2" id="KW-1185">Reference proteome</keyword>
<protein>
    <recommendedName>
        <fullName evidence="3">SAP domain-containing protein</fullName>
    </recommendedName>
</protein>
<dbReference type="Proteomes" id="UP001175228">
    <property type="component" value="Unassembled WGS sequence"/>
</dbReference>
<comment type="caution">
    <text evidence="1">The sequence shown here is derived from an EMBL/GenBank/DDBJ whole genome shotgun (WGS) entry which is preliminary data.</text>
</comment>
<proteinExistence type="predicted"/>
<evidence type="ECO:0008006" key="3">
    <source>
        <dbReference type="Google" id="ProtNLM"/>
    </source>
</evidence>
<dbReference type="AlphaFoldDB" id="A0AA39TVK6"/>
<sequence>MSCLYVFPYPCSRYPPSFLPAQAPAQGALPPTPTLTTEPYSFPRLDVKPKENGDFELEDIDLSLANKSGRFEELCKRYRLAHYGTKAARRDRLIKFSLAGMDQWKSSFFQPTRIAHKGVRDGRVTKRKPTPRAARILGTSSLSNLSTTKFLPVERSKDTRSDAEINSIIPWAESLVAKMAQVPPQPLRHTHLPERRINSATGAMGMQTMAQKLIEPSLFLNHINAFIEEQLSVRLASSTIMEPAPSPASGRSSIDINCLGITAHSTDIIPMAICPDSPTLPHPAIREGIPPSSSPSSQMMPTSALSSISEVRDTTSVLLNDVVRDYIQCTLKLANGVTVVIKRSDVPPTTPFCYADMANLIASWDDCSPDWAPPPNHPIVIHGYPIPVKYFQHLYRRNSGMSDEWKRLKNDWTNWRYFMRAYKASTPGAFWARFSNNQGRRLPFSRITKLLMEERMAADADLATRARQEYGEEFDSVFGYHSYKLKRWVIMKDNSKIAQRYREKRGLYKED</sequence>